<feature type="transmembrane region" description="Helical" evidence="6">
    <location>
        <begin position="314"/>
        <end position="334"/>
    </location>
</feature>
<evidence type="ECO:0000256" key="3">
    <source>
        <dbReference type="ARBA" id="ARBA00022692"/>
    </source>
</evidence>
<accession>A0A517LPW3</accession>
<feature type="transmembrane region" description="Helical" evidence="6">
    <location>
        <begin position="340"/>
        <end position="364"/>
    </location>
</feature>
<dbReference type="Proteomes" id="UP000316270">
    <property type="component" value="Chromosome 18"/>
</dbReference>
<name>A0A517LPW3_9PEZI</name>
<organism evidence="8 9">
    <name type="scientific">Venturia effusa</name>
    <dbReference type="NCBI Taxonomy" id="50376"/>
    <lineage>
        <taxon>Eukaryota</taxon>
        <taxon>Fungi</taxon>
        <taxon>Dikarya</taxon>
        <taxon>Ascomycota</taxon>
        <taxon>Pezizomycotina</taxon>
        <taxon>Dothideomycetes</taxon>
        <taxon>Pleosporomycetidae</taxon>
        <taxon>Venturiales</taxon>
        <taxon>Venturiaceae</taxon>
        <taxon>Venturia</taxon>
    </lineage>
</organism>
<keyword evidence="2" id="KW-0813">Transport</keyword>
<keyword evidence="9" id="KW-1185">Reference proteome</keyword>
<proteinExistence type="predicted"/>
<dbReference type="InterPro" id="IPR036259">
    <property type="entry name" value="MFS_trans_sf"/>
</dbReference>
<evidence type="ECO:0000256" key="6">
    <source>
        <dbReference type="SAM" id="Phobius"/>
    </source>
</evidence>
<dbReference type="InterPro" id="IPR011701">
    <property type="entry name" value="MFS"/>
</dbReference>
<dbReference type="InterPro" id="IPR020846">
    <property type="entry name" value="MFS_dom"/>
</dbReference>
<evidence type="ECO:0000313" key="8">
    <source>
        <dbReference type="EMBL" id="QDS77688.1"/>
    </source>
</evidence>
<gene>
    <name evidence="8" type="ORF">FKW77_003675</name>
</gene>
<dbReference type="GO" id="GO:0016020">
    <property type="term" value="C:membrane"/>
    <property type="evidence" value="ECO:0007669"/>
    <property type="project" value="UniProtKB-SubCell"/>
</dbReference>
<evidence type="ECO:0000313" key="9">
    <source>
        <dbReference type="Proteomes" id="UP000316270"/>
    </source>
</evidence>
<feature type="transmembrane region" description="Helical" evidence="6">
    <location>
        <begin position="436"/>
        <end position="455"/>
    </location>
</feature>
<feature type="transmembrane region" description="Helical" evidence="6">
    <location>
        <begin position="207"/>
        <end position="226"/>
    </location>
</feature>
<evidence type="ECO:0000256" key="2">
    <source>
        <dbReference type="ARBA" id="ARBA00022448"/>
    </source>
</evidence>
<dbReference type="FunFam" id="1.20.1250.20:FF:000057">
    <property type="entry name" value="MFS general substrate transporter"/>
    <property type="match status" value="1"/>
</dbReference>
<keyword evidence="5 6" id="KW-0472">Membrane</keyword>
<keyword evidence="4 6" id="KW-1133">Transmembrane helix</keyword>
<dbReference type="FunFam" id="1.20.1250.20:FF:000013">
    <property type="entry name" value="MFS general substrate transporter"/>
    <property type="match status" value="1"/>
</dbReference>
<comment type="subcellular location">
    <subcellularLocation>
        <location evidence="1">Membrane</location>
        <topology evidence="1">Multi-pass membrane protein</topology>
    </subcellularLocation>
</comment>
<dbReference type="Pfam" id="PF07690">
    <property type="entry name" value="MFS_1"/>
    <property type="match status" value="1"/>
</dbReference>
<dbReference type="PROSITE" id="PS50850">
    <property type="entry name" value="MFS"/>
    <property type="match status" value="1"/>
</dbReference>
<evidence type="ECO:0000256" key="4">
    <source>
        <dbReference type="ARBA" id="ARBA00022989"/>
    </source>
</evidence>
<dbReference type="SUPFAM" id="SSF103473">
    <property type="entry name" value="MFS general substrate transporter"/>
    <property type="match status" value="1"/>
</dbReference>
<feature type="transmembrane region" description="Helical" evidence="6">
    <location>
        <begin position="175"/>
        <end position="195"/>
    </location>
</feature>
<protein>
    <recommendedName>
        <fullName evidence="7">Major facilitator superfamily (MFS) profile domain-containing protein</fullName>
    </recommendedName>
</protein>
<feature type="transmembrane region" description="Helical" evidence="6">
    <location>
        <begin position="467"/>
        <end position="490"/>
    </location>
</feature>
<reference evidence="8 9" key="1">
    <citation type="submission" date="2019-07" db="EMBL/GenBank/DDBJ databases">
        <title>Finished genome of Venturia effusa.</title>
        <authorList>
            <person name="Young C.A."/>
            <person name="Cox M.P."/>
            <person name="Ganley A.R.D."/>
            <person name="David W.J."/>
        </authorList>
    </citation>
    <scope>NUCLEOTIDE SEQUENCE [LARGE SCALE GENOMIC DNA]</scope>
    <source>
        <strain evidence="9">albino</strain>
    </source>
</reference>
<dbReference type="GO" id="GO:0022857">
    <property type="term" value="F:transmembrane transporter activity"/>
    <property type="evidence" value="ECO:0007669"/>
    <property type="project" value="InterPro"/>
</dbReference>
<feature type="transmembrane region" description="Helical" evidence="6">
    <location>
        <begin position="118"/>
        <end position="137"/>
    </location>
</feature>
<feature type="transmembrane region" description="Helical" evidence="6">
    <location>
        <begin position="238"/>
        <end position="261"/>
    </location>
</feature>
<dbReference type="AlphaFoldDB" id="A0A517LPW3"/>
<dbReference type="PANTHER" id="PTHR43791">
    <property type="entry name" value="PERMEASE-RELATED"/>
    <property type="match status" value="1"/>
</dbReference>
<feature type="domain" description="Major facilitator superfamily (MFS) profile" evidence="7">
    <location>
        <begin position="73"/>
        <end position="494"/>
    </location>
</feature>
<keyword evidence="3 6" id="KW-0812">Transmembrane</keyword>
<feature type="transmembrane region" description="Helical" evidence="6">
    <location>
        <begin position="376"/>
        <end position="397"/>
    </location>
</feature>
<evidence type="ECO:0000259" key="7">
    <source>
        <dbReference type="PROSITE" id="PS50850"/>
    </source>
</evidence>
<sequence length="526" mass="57524">MAFSSLETKHVPEYAEGGLDIHSKPTALMESGHLEHAPVRKIAMEPPELVKKMSHEERLHAEKLLLRKIDSRLLPAAIIMYIMNYLDRNNIAAARIAGPNGKGLQDELKLTSTQYQTAISILFVGYLIMQVPSNLILNKMGKPALYLPTVMIVWGVISAATGAVQNYGGLIACRFFLGFVEAAYFPGLLFFLSSWYTRKELGLRTALLYSGSLISGAFSGLITAGITRGLTDARGLRAWRWMFIIEGSITVVIAFGAYFVLPNFPRTTSWLTDEERQLAVWRLGEDIGEDDWVSSGDQSFWHGFKLAVQDIKMWILMVLLTGIVSAGSVTNFFPTVVQTLGFGTIETLLLTAPPYVLAVITALTNAWHADRTGERYWHITLPLYVAIASFILAAATTSTAPRYVAMMLMVPGCYTGYVVALGWISNCIPRPPAKRAAALAAINAVSNCSSIYASYMYPQSAGPRYVVAFSVDCSTAALSIIAATTLRFILVRLNKKLDKGEHVEGAINSGAGVPGEAAEKGFRFLI</sequence>
<evidence type="ECO:0000256" key="1">
    <source>
        <dbReference type="ARBA" id="ARBA00004141"/>
    </source>
</evidence>
<dbReference type="PANTHER" id="PTHR43791:SF92">
    <property type="entry name" value="AGL026WP"/>
    <property type="match status" value="1"/>
</dbReference>
<feature type="transmembrane region" description="Helical" evidence="6">
    <location>
        <begin position="144"/>
        <end position="163"/>
    </location>
</feature>
<dbReference type="Gene3D" id="1.20.1250.20">
    <property type="entry name" value="MFS general substrate transporter like domains"/>
    <property type="match status" value="2"/>
</dbReference>
<evidence type="ECO:0000256" key="5">
    <source>
        <dbReference type="ARBA" id="ARBA00023136"/>
    </source>
</evidence>
<dbReference type="EMBL" id="CP042202">
    <property type="protein sequence ID" value="QDS77688.1"/>
    <property type="molecule type" value="Genomic_DNA"/>
</dbReference>
<feature type="transmembrane region" description="Helical" evidence="6">
    <location>
        <begin position="403"/>
        <end position="424"/>
    </location>
</feature>
<dbReference type="OrthoDB" id="2250022at2759"/>